<dbReference type="Proteomes" id="UP000285972">
    <property type="component" value="Unassembled WGS sequence"/>
</dbReference>
<reference evidence="1 2" key="1">
    <citation type="submission" date="2016-09" db="EMBL/GenBank/DDBJ databases">
        <authorList>
            <person name="Doonan J."/>
            <person name="Pachebat J.A."/>
            <person name="Golyshin P.N."/>
            <person name="Denman S."/>
            <person name="Mcdonald J.E."/>
        </authorList>
    </citation>
    <scope>NUCLEOTIDE SEQUENCE [LARGE SCALE GENOMIC DNA]</scope>
    <source>
        <strain evidence="1 2">FRB141</strain>
    </source>
</reference>
<organism evidence="1 2">
    <name type="scientific">Brenneria goodwinii</name>
    <dbReference type="NCBI Taxonomy" id="1109412"/>
    <lineage>
        <taxon>Bacteria</taxon>
        <taxon>Pseudomonadati</taxon>
        <taxon>Pseudomonadota</taxon>
        <taxon>Gammaproteobacteria</taxon>
        <taxon>Enterobacterales</taxon>
        <taxon>Pectobacteriaceae</taxon>
        <taxon>Brenneria</taxon>
    </lineage>
</organism>
<name>A0AAE8ERH6_9GAMM</name>
<accession>A0AAE8ERH6</accession>
<dbReference type="RefSeq" id="WP_095834583.1">
    <property type="nucleotide sequence ID" value="NZ_CP014137.1"/>
</dbReference>
<protein>
    <submittedName>
        <fullName evidence="1">Uncharacterized protein</fullName>
    </submittedName>
</protein>
<sequence>MQKSLKWILLALILYALGDFVLGTWLDKRIAENPAYTKSDVLIYKHFTDKDIADTPKISRNYHFEYHIGDGYAPTNEIVFHHASDLVPLRDYLKKLGYEKAPKPYGDAEVWRRPTKKSDTFYLWHIKESNEIKLSKTFAHIQ</sequence>
<dbReference type="EMBL" id="MJLX01000003">
    <property type="protein sequence ID" value="RLM28947.1"/>
    <property type="molecule type" value="Genomic_DNA"/>
</dbReference>
<gene>
    <name evidence="1" type="ORF">BIY26_01895</name>
</gene>
<dbReference type="GeneID" id="70907593"/>
<proteinExistence type="predicted"/>
<dbReference type="KEGG" id="bgj:AWC36_12340"/>
<comment type="caution">
    <text evidence="1">The sequence shown here is derived from an EMBL/GenBank/DDBJ whole genome shotgun (WGS) entry which is preliminary data.</text>
</comment>
<dbReference type="AlphaFoldDB" id="A0AAE8ERH6"/>
<evidence type="ECO:0000313" key="2">
    <source>
        <dbReference type="Proteomes" id="UP000285972"/>
    </source>
</evidence>
<evidence type="ECO:0000313" key="1">
    <source>
        <dbReference type="EMBL" id="RLM28947.1"/>
    </source>
</evidence>